<dbReference type="SMART" id="SM00650">
    <property type="entry name" value="rADc"/>
    <property type="match status" value="1"/>
</dbReference>
<dbReference type="InterPro" id="IPR020596">
    <property type="entry name" value="rRNA_Ade_Mease_Trfase_CS"/>
</dbReference>
<comment type="function">
    <text evidence="7">Specifically dimethylates two adjacent adenosines (A1518 and A1519) in the loop of a conserved hairpin near the 3'-end of 16S rRNA in the 30S particle. May play a critical role in biogenesis of 30S subunits.</text>
</comment>
<dbReference type="PANTHER" id="PTHR11727:SF7">
    <property type="entry name" value="DIMETHYLADENOSINE TRANSFERASE-RELATED"/>
    <property type="match status" value="1"/>
</dbReference>
<organism evidence="10 11">
    <name type="scientific">Hydrobacter penzbergensis</name>
    <dbReference type="NCBI Taxonomy" id="1235997"/>
    <lineage>
        <taxon>Bacteria</taxon>
        <taxon>Pseudomonadati</taxon>
        <taxon>Bacteroidota</taxon>
        <taxon>Chitinophagia</taxon>
        <taxon>Chitinophagales</taxon>
        <taxon>Chitinophagaceae</taxon>
        <taxon>Hydrobacter</taxon>
    </lineage>
</organism>
<dbReference type="PROSITE" id="PS51689">
    <property type="entry name" value="SAM_RNA_A_N6_MT"/>
    <property type="match status" value="1"/>
</dbReference>
<feature type="binding site" evidence="7 8">
    <location>
        <position position="12"/>
    </location>
    <ligand>
        <name>S-adenosyl-L-methionine</name>
        <dbReference type="ChEBI" id="CHEBI:59789"/>
    </ligand>
</feature>
<dbReference type="GO" id="GO:0003723">
    <property type="term" value="F:RNA binding"/>
    <property type="evidence" value="ECO:0007669"/>
    <property type="project" value="UniProtKB-UniRule"/>
</dbReference>
<dbReference type="PANTHER" id="PTHR11727">
    <property type="entry name" value="DIMETHYLADENOSINE TRANSFERASE"/>
    <property type="match status" value="1"/>
</dbReference>
<comment type="catalytic activity">
    <reaction evidence="7">
        <text>adenosine(1518)/adenosine(1519) in 16S rRNA + 4 S-adenosyl-L-methionine = N(6)-dimethyladenosine(1518)/N(6)-dimethyladenosine(1519) in 16S rRNA + 4 S-adenosyl-L-homocysteine + 4 H(+)</text>
        <dbReference type="Rhea" id="RHEA:19609"/>
        <dbReference type="Rhea" id="RHEA-COMP:10232"/>
        <dbReference type="Rhea" id="RHEA-COMP:10233"/>
        <dbReference type="ChEBI" id="CHEBI:15378"/>
        <dbReference type="ChEBI" id="CHEBI:57856"/>
        <dbReference type="ChEBI" id="CHEBI:59789"/>
        <dbReference type="ChEBI" id="CHEBI:74411"/>
        <dbReference type="ChEBI" id="CHEBI:74493"/>
        <dbReference type="EC" id="2.1.1.182"/>
    </reaction>
</comment>
<feature type="domain" description="Ribosomal RNA adenine methylase transferase N-terminal" evidence="9">
    <location>
        <begin position="19"/>
        <end position="187"/>
    </location>
</feature>
<dbReference type="Proteomes" id="UP000198711">
    <property type="component" value="Unassembled WGS sequence"/>
</dbReference>
<feature type="binding site" evidence="7 8">
    <location>
        <position position="102"/>
    </location>
    <ligand>
        <name>S-adenosyl-L-methionine</name>
        <dbReference type="ChEBI" id="CHEBI:59789"/>
    </ligand>
</feature>
<dbReference type="InterPro" id="IPR023165">
    <property type="entry name" value="rRNA_Ade_diMease-like_C"/>
</dbReference>
<dbReference type="InterPro" id="IPR011530">
    <property type="entry name" value="rRNA_adenine_dimethylase"/>
</dbReference>
<dbReference type="GO" id="GO:0005829">
    <property type="term" value="C:cytosol"/>
    <property type="evidence" value="ECO:0007669"/>
    <property type="project" value="TreeGrafter"/>
</dbReference>
<feature type="binding site" evidence="7 8">
    <location>
        <position position="61"/>
    </location>
    <ligand>
        <name>S-adenosyl-L-methionine</name>
        <dbReference type="ChEBI" id="CHEBI:59789"/>
    </ligand>
</feature>
<evidence type="ECO:0000256" key="5">
    <source>
        <dbReference type="ARBA" id="ARBA00022691"/>
    </source>
</evidence>
<dbReference type="Pfam" id="PF00398">
    <property type="entry name" value="RrnaAD"/>
    <property type="match status" value="1"/>
</dbReference>
<comment type="similarity">
    <text evidence="7">Belongs to the class I-like SAM-binding methyltransferase superfamily. rRNA adenine N(6)-methyltransferase family. RsmA subfamily.</text>
</comment>
<sequence length="251" mass="29016">MQYTLKKSLGQHFLKDERVCEKIVKALREDDFSHLLEVGPGGGALTKYLLQLSAIEFKAVELDAEKVAYLEHSYPSIKGKILHESILDVALPFPVPFTVVGNFPYNISSQILFRILEWKEQVPVMIGMFQKEVAQRVTSKPNSKDYGILSVLIQAYYDVEYLFDVPPGSFNPPPKVMSGVIRLKRRSTHYDMKNERSFFTLVKSAFNQRRKMLRNPLKSLFDKELLQEEIFSKRAEQLNVEDFAKLTFKMK</sequence>
<accession>A0A8X8IH85</accession>
<feature type="binding site" evidence="7 8">
    <location>
        <position position="39"/>
    </location>
    <ligand>
        <name>S-adenosyl-L-methionine</name>
        <dbReference type="ChEBI" id="CHEBI:59789"/>
    </ligand>
</feature>
<dbReference type="InterPro" id="IPR029063">
    <property type="entry name" value="SAM-dependent_MTases_sf"/>
</dbReference>
<dbReference type="NCBIfam" id="TIGR00755">
    <property type="entry name" value="ksgA"/>
    <property type="match status" value="1"/>
</dbReference>
<feature type="binding site" evidence="7 8">
    <location>
        <position position="14"/>
    </location>
    <ligand>
        <name>S-adenosyl-L-methionine</name>
        <dbReference type="ChEBI" id="CHEBI:59789"/>
    </ligand>
</feature>
<dbReference type="GO" id="GO:0052908">
    <property type="term" value="F:16S rRNA (adenine(1518)-N(6)/adenine(1519)-N(6))-dimethyltransferase activity"/>
    <property type="evidence" value="ECO:0007669"/>
    <property type="project" value="UniProtKB-EC"/>
</dbReference>
<comment type="subcellular location">
    <subcellularLocation>
        <location evidence="7">Cytoplasm</location>
    </subcellularLocation>
</comment>
<gene>
    <name evidence="7" type="primary">rsmA</name>
    <name evidence="7" type="synonym">ksgA</name>
    <name evidence="10" type="ORF">SAMN05444410_10799</name>
</gene>
<keyword evidence="11" id="KW-1185">Reference proteome</keyword>
<name>A0A8X8IH85_9BACT</name>
<protein>
    <recommendedName>
        <fullName evidence="7">Ribosomal RNA small subunit methyltransferase A</fullName>
        <ecNumber evidence="7">2.1.1.182</ecNumber>
    </recommendedName>
    <alternativeName>
        <fullName evidence="7">16S rRNA (adenine(1518)-N(6)/adenine(1519)-N(6))-dimethyltransferase</fullName>
    </alternativeName>
    <alternativeName>
        <fullName evidence="7">16S rRNA dimethyladenosine transferase</fullName>
    </alternativeName>
    <alternativeName>
        <fullName evidence="7">16S rRNA dimethylase</fullName>
    </alternativeName>
    <alternativeName>
        <fullName evidence="7">S-adenosylmethionine-6-N', N'-adenosyl(rRNA) dimethyltransferase</fullName>
    </alternativeName>
</protein>
<dbReference type="EC" id="2.1.1.182" evidence="7"/>
<dbReference type="FunFam" id="1.10.8.100:FF:000001">
    <property type="entry name" value="Ribosomal RNA small subunit methyltransferase A"/>
    <property type="match status" value="1"/>
</dbReference>
<keyword evidence="2 7" id="KW-0698">rRNA processing</keyword>
<evidence type="ECO:0000313" key="10">
    <source>
        <dbReference type="EMBL" id="SDW93764.1"/>
    </source>
</evidence>
<evidence type="ECO:0000313" key="11">
    <source>
        <dbReference type="Proteomes" id="UP000198711"/>
    </source>
</evidence>
<dbReference type="InterPro" id="IPR020598">
    <property type="entry name" value="rRNA_Ade_methylase_Trfase_N"/>
</dbReference>
<evidence type="ECO:0000256" key="2">
    <source>
        <dbReference type="ARBA" id="ARBA00022552"/>
    </source>
</evidence>
<evidence type="ECO:0000256" key="6">
    <source>
        <dbReference type="ARBA" id="ARBA00022884"/>
    </source>
</evidence>
<dbReference type="AlphaFoldDB" id="A0A8X8IH85"/>
<dbReference type="EMBL" id="FNNO01000007">
    <property type="protein sequence ID" value="SDW93764.1"/>
    <property type="molecule type" value="Genomic_DNA"/>
</dbReference>
<keyword evidence="5 7" id="KW-0949">S-adenosyl-L-methionine</keyword>
<dbReference type="Gene3D" id="1.10.8.100">
    <property type="entry name" value="Ribosomal RNA adenine dimethylase-like, domain 2"/>
    <property type="match status" value="1"/>
</dbReference>
<keyword evidence="6 7" id="KW-0694">RNA-binding</keyword>
<dbReference type="HAMAP" id="MF_00607">
    <property type="entry name" value="16SrRNA_methyltr_A"/>
    <property type="match status" value="1"/>
</dbReference>
<reference evidence="10 11" key="1">
    <citation type="submission" date="2016-10" db="EMBL/GenBank/DDBJ databases">
        <authorList>
            <person name="Varghese N."/>
            <person name="Submissions S."/>
        </authorList>
    </citation>
    <scope>NUCLEOTIDE SEQUENCE [LARGE SCALE GENOMIC DNA]</scope>
    <source>
        <strain evidence="10 11">DSM 25353</strain>
    </source>
</reference>
<dbReference type="RefSeq" id="WP_092723746.1">
    <property type="nucleotide sequence ID" value="NZ_FNNO01000007.1"/>
</dbReference>
<comment type="caution">
    <text evidence="7 8">Lacks conserved residue(s) required for the propagation of feature annotation.</text>
</comment>
<dbReference type="InterPro" id="IPR001737">
    <property type="entry name" value="KsgA/Erm"/>
</dbReference>
<dbReference type="PROSITE" id="PS01131">
    <property type="entry name" value="RRNA_A_DIMETH"/>
    <property type="match status" value="1"/>
</dbReference>
<keyword evidence="4 7" id="KW-0808">Transferase</keyword>
<evidence type="ECO:0000256" key="8">
    <source>
        <dbReference type="PROSITE-ProRule" id="PRU01026"/>
    </source>
</evidence>
<evidence type="ECO:0000256" key="1">
    <source>
        <dbReference type="ARBA" id="ARBA00022490"/>
    </source>
</evidence>
<evidence type="ECO:0000256" key="7">
    <source>
        <dbReference type="HAMAP-Rule" id="MF_00607"/>
    </source>
</evidence>
<evidence type="ECO:0000256" key="3">
    <source>
        <dbReference type="ARBA" id="ARBA00022603"/>
    </source>
</evidence>
<evidence type="ECO:0000259" key="9">
    <source>
        <dbReference type="SMART" id="SM00650"/>
    </source>
</evidence>
<keyword evidence="1 7" id="KW-0963">Cytoplasm</keyword>
<keyword evidence="3 7" id="KW-0489">Methyltransferase</keyword>
<evidence type="ECO:0000256" key="4">
    <source>
        <dbReference type="ARBA" id="ARBA00022679"/>
    </source>
</evidence>
<dbReference type="Gene3D" id="3.40.50.150">
    <property type="entry name" value="Vaccinia Virus protein VP39"/>
    <property type="match status" value="1"/>
</dbReference>
<dbReference type="SUPFAM" id="SSF53335">
    <property type="entry name" value="S-adenosyl-L-methionine-dependent methyltransferases"/>
    <property type="match status" value="1"/>
</dbReference>
<comment type="caution">
    <text evidence="10">The sequence shown here is derived from an EMBL/GenBank/DDBJ whole genome shotgun (WGS) entry which is preliminary data.</text>
</comment>
<proteinExistence type="inferred from homology"/>